<evidence type="ECO:0000313" key="3">
    <source>
        <dbReference type="EMBL" id="TWR28937.1"/>
    </source>
</evidence>
<comment type="caution">
    <text evidence="3">The sequence shown here is derived from an EMBL/GenBank/DDBJ whole genome shotgun (WGS) entry which is preliminary data.</text>
</comment>
<accession>A0A563UC43</accession>
<protein>
    <recommendedName>
        <fullName evidence="2">Cytochrome c-552/4 domain-containing protein</fullName>
    </recommendedName>
</protein>
<reference evidence="3 4" key="1">
    <citation type="submission" date="2019-07" db="EMBL/GenBank/DDBJ databases">
        <authorList>
            <person name="Kim J."/>
        </authorList>
    </citation>
    <scope>NUCLEOTIDE SEQUENCE [LARGE SCALE GENOMIC DNA]</scope>
    <source>
        <strain evidence="4">dk17</strain>
    </source>
</reference>
<dbReference type="Pfam" id="PF13435">
    <property type="entry name" value="Cytochrome_C554"/>
    <property type="match status" value="1"/>
</dbReference>
<evidence type="ECO:0000256" key="1">
    <source>
        <dbReference type="ARBA" id="ARBA00022729"/>
    </source>
</evidence>
<proteinExistence type="predicted"/>
<dbReference type="PANTHER" id="PTHR35038:SF8">
    <property type="entry name" value="C-TYPE POLYHEME CYTOCHROME OMCC"/>
    <property type="match status" value="1"/>
</dbReference>
<dbReference type="RefSeq" id="WP_146382123.1">
    <property type="nucleotide sequence ID" value="NZ_VOEJ01000005.1"/>
</dbReference>
<dbReference type="OrthoDB" id="9814800at2"/>
<keyword evidence="1" id="KW-0732">Signal</keyword>
<dbReference type="AlphaFoldDB" id="A0A563UC43"/>
<feature type="domain" description="Cytochrome c-552/4" evidence="2">
    <location>
        <begin position="186"/>
        <end position="230"/>
    </location>
</feature>
<dbReference type="Proteomes" id="UP000320042">
    <property type="component" value="Unassembled WGS sequence"/>
</dbReference>
<dbReference type="CDD" id="cd08168">
    <property type="entry name" value="Cytochrom_C3"/>
    <property type="match status" value="1"/>
</dbReference>
<dbReference type="PANTHER" id="PTHR35038">
    <property type="entry name" value="DISSIMILATORY SULFITE REDUCTASE SIRA"/>
    <property type="match status" value="1"/>
</dbReference>
<dbReference type="InterPro" id="IPR036280">
    <property type="entry name" value="Multihaem_cyt_sf"/>
</dbReference>
<evidence type="ECO:0000259" key="2">
    <source>
        <dbReference type="Pfam" id="PF13435"/>
    </source>
</evidence>
<gene>
    <name evidence="3" type="ORF">FPZ43_11775</name>
</gene>
<keyword evidence="4" id="KW-1185">Reference proteome</keyword>
<dbReference type="InterPro" id="IPR051829">
    <property type="entry name" value="Multiheme_Cytochr_ET"/>
</dbReference>
<dbReference type="Gene3D" id="1.10.1130.10">
    <property type="entry name" value="Flavocytochrome C3, Chain A"/>
    <property type="match status" value="1"/>
</dbReference>
<sequence>MKKAAVLKAAAFLLPFPSMAPKKKLLFLCLLLLPLAAILTQCLGPQKTTDPRGEAFAGSQSCRKCHGAVYDSYLQTAHYATSRPANAKSIHGSFSAGHNGFDFGNGSKIVMDQRADGLYQSGYINGKRVQSQKFGITIGGVKAETYLYWREKLLFELPISYFSALHNWTNSPGYDAGRIDFNRPIATRCLECHTSYVREIEKTSGSITDRSVQFDKASIIYGIDCERCHGPSANHVNFHTEYPEVKEAKYIHTNKSFTRQQKLDACAVCHSGNKEAFLRTAFAFKMGDTLSNFKEHNFFSQNVNPATLDVHGNQNGLLAASKCFTMSNMDCNSCHDTHKKQTGDLAVFNQKCLSCHTHNNGNECPLTQKLGTAIKTKCIDCHMPAKPSNLIAVETNKNNKLQVPYLVRTHYIAVYPQETKKVMAFINGAR</sequence>
<dbReference type="Gene3D" id="3.90.10.10">
    <property type="entry name" value="Cytochrome C3"/>
    <property type="match status" value="1"/>
</dbReference>
<organism evidence="3 4">
    <name type="scientific">Mucilaginibacter pallidiroseus</name>
    <dbReference type="NCBI Taxonomy" id="2599295"/>
    <lineage>
        <taxon>Bacteria</taxon>
        <taxon>Pseudomonadati</taxon>
        <taxon>Bacteroidota</taxon>
        <taxon>Sphingobacteriia</taxon>
        <taxon>Sphingobacteriales</taxon>
        <taxon>Sphingobacteriaceae</taxon>
        <taxon>Mucilaginibacter</taxon>
    </lineage>
</organism>
<evidence type="ECO:0000313" key="4">
    <source>
        <dbReference type="Proteomes" id="UP000320042"/>
    </source>
</evidence>
<dbReference type="InterPro" id="IPR023155">
    <property type="entry name" value="Cyt_c-552/4"/>
</dbReference>
<dbReference type="SUPFAM" id="SSF48695">
    <property type="entry name" value="Multiheme cytochromes"/>
    <property type="match status" value="1"/>
</dbReference>
<name>A0A563UC43_9SPHI</name>
<dbReference type="EMBL" id="VOEJ01000005">
    <property type="protein sequence ID" value="TWR28937.1"/>
    <property type="molecule type" value="Genomic_DNA"/>
</dbReference>